<dbReference type="Proteomes" id="UP001064489">
    <property type="component" value="Chromosome 4"/>
</dbReference>
<accession>A0AAD5J2Q4</accession>
<organism evidence="1 2">
    <name type="scientific">Acer negundo</name>
    <name type="common">Box elder</name>
    <dbReference type="NCBI Taxonomy" id="4023"/>
    <lineage>
        <taxon>Eukaryota</taxon>
        <taxon>Viridiplantae</taxon>
        <taxon>Streptophyta</taxon>
        <taxon>Embryophyta</taxon>
        <taxon>Tracheophyta</taxon>
        <taxon>Spermatophyta</taxon>
        <taxon>Magnoliopsida</taxon>
        <taxon>eudicotyledons</taxon>
        <taxon>Gunneridae</taxon>
        <taxon>Pentapetalae</taxon>
        <taxon>rosids</taxon>
        <taxon>malvids</taxon>
        <taxon>Sapindales</taxon>
        <taxon>Sapindaceae</taxon>
        <taxon>Hippocastanoideae</taxon>
        <taxon>Acereae</taxon>
        <taxon>Acer</taxon>
    </lineage>
</organism>
<keyword evidence="2" id="KW-1185">Reference proteome</keyword>
<proteinExistence type="predicted"/>
<sequence>MVRIFHGEKIYHTNENLNEETDDFDDNEGENDDGDDYIGMLNDALGPMDRNVDMGLGESINDSNNDLLDGDGDKFDDLFATTTLQRLFMSRHTASNMRWHKEKRVQQEGVLRHSSDFESWKHFDVQYPQFAQDPRNVRLGLSTDGFNPFGNMSNAYSLWPVVLVPYNLPPWKCMKTPFLMMSLLILGPQALGKDIDVYLRPLIDELKELWDHGFDIYDICGGETFRLHACIMWTINDFPTYANLSGWSTKGYKACPVCYGDTNIEK</sequence>
<gene>
    <name evidence="1" type="ORF">LWI28_027593</name>
</gene>
<reference evidence="1" key="2">
    <citation type="submission" date="2023-02" db="EMBL/GenBank/DDBJ databases">
        <authorList>
            <person name="Swenson N.G."/>
            <person name="Wegrzyn J.L."/>
            <person name="Mcevoy S.L."/>
        </authorList>
    </citation>
    <scope>NUCLEOTIDE SEQUENCE</scope>
    <source>
        <strain evidence="1">91603</strain>
        <tissue evidence="1">Leaf</tissue>
    </source>
</reference>
<evidence type="ECO:0000313" key="2">
    <source>
        <dbReference type="Proteomes" id="UP001064489"/>
    </source>
</evidence>
<comment type="caution">
    <text evidence="1">The sequence shown here is derived from an EMBL/GenBank/DDBJ whole genome shotgun (WGS) entry which is preliminary data.</text>
</comment>
<dbReference type="EMBL" id="JAJSOW010000101">
    <property type="protein sequence ID" value="KAI9182658.1"/>
    <property type="molecule type" value="Genomic_DNA"/>
</dbReference>
<dbReference type="PANTHER" id="PTHR10775:SF185">
    <property type="entry name" value="OS08G0208400 PROTEIN"/>
    <property type="match status" value="1"/>
</dbReference>
<dbReference type="Pfam" id="PF02992">
    <property type="entry name" value="Transposase_21"/>
    <property type="match status" value="1"/>
</dbReference>
<dbReference type="PANTHER" id="PTHR10775">
    <property type="entry name" value="OS08G0208400 PROTEIN"/>
    <property type="match status" value="1"/>
</dbReference>
<evidence type="ECO:0000313" key="1">
    <source>
        <dbReference type="EMBL" id="KAI9182658.1"/>
    </source>
</evidence>
<name>A0AAD5J2Q4_ACENE</name>
<dbReference type="AlphaFoldDB" id="A0AAD5J2Q4"/>
<dbReference type="InterPro" id="IPR004242">
    <property type="entry name" value="Transposase_21"/>
</dbReference>
<protein>
    <recommendedName>
        <fullName evidence="3">Transposase</fullName>
    </recommendedName>
</protein>
<reference evidence="1" key="1">
    <citation type="journal article" date="2022" name="Plant J.">
        <title>Strategies of tolerance reflected in two North American maple genomes.</title>
        <authorList>
            <person name="McEvoy S.L."/>
            <person name="Sezen U.U."/>
            <person name="Trouern-Trend A."/>
            <person name="McMahon S.M."/>
            <person name="Schaberg P.G."/>
            <person name="Yang J."/>
            <person name="Wegrzyn J.L."/>
            <person name="Swenson N.G."/>
        </authorList>
    </citation>
    <scope>NUCLEOTIDE SEQUENCE</scope>
    <source>
        <strain evidence="1">91603</strain>
    </source>
</reference>
<evidence type="ECO:0008006" key="3">
    <source>
        <dbReference type="Google" id="ProtNLM"/>
    </source>
</evidence>